<evidence type="ECO:0000313" key="2">
    <source>
        <dbReference type="EMBL" id="RPA73008.1"/>
    </source>
</evidence>
<sequence>MTTPVSATAPALATNQASSATQPIILNFMLNWLNGNEDETEEEELQDRGSEEDGEVLKRKVDREAGGSNSTVQTVIRRIEPNRMNGTDSTEEIIANLRSGTSRASNHKDTRFGQSGSV</sequence>
<evidence type="ECO:0000313" key="3">
    <source>
        <dbReference type="Proteomes" id="UP000275078"/>
    </source>
</evidence>
<accession>A0A3N4HKD5</accession>
<evidence type="ECO:0000256" key="1">
    <source>
        <dbReference type="SAM" id="MobiDB-lite"/>
    </source>
</evidence>
<dbReference type="EMBL" id="ML119837">
    <property type="protein sequence ID" value="RPA73008.1"/>
    <property type="molecule type" value="Genomic_DNA"/>
</dbReference>
<name>A0A3N4HKD5_ASCIM</name>
<gene>
    <name evidence="2" type="ORF">BJ508DRAFT_334504</name>
</gene>
<reference evidence="2 3" key="1">
    <citation type="journal article" date="2018" name="Nat. Ecol. Evol.">
        <title>Pezizomycetes genomes reveal the molecular basis of ectomycorrhizal truffle lifestyle.</title>
        <authorList>
            <person name="Murat C."/>
            <person name="Payen T."/>
            <person name="Noel B."/>
            <person name="Kuo A."/>
            <person name="Morin E."/>
            <person name="Chen J."/>
            <person name="Kohler A."/>
            <person name="Krizsan K."/>
            <person name="Balestrini R."/>
            <person name="Da Silva C."/>
            <person name="Montanini B."/>
            <person name="Hainaut M."/>
            <person name="Levati E."/>
            <person name="Barry K.W."/>
            <person name="Belfiori B."/>
            <person name="Cichocki N."/>
            <person name="Clum A."/>
            <person name="Dockter R.B."/>
            <person name="Fauchery L."/>
            <person name="Guy J."/>
            <person name="Iotti M."/>
            <person name="Le Tacon F."/>
            <person name="Lindquist E.A."/>
            <person name="Lipzen A."/>
            <person name="Malagnac F."/>
            <person name="Mello A."/>
            <person name="Molinier V."/>
            <person name="Miyauchi S."/>
            <person name="Poulain J."/>
            <person name="Riccioni C."/>
            <person name="Rubini A."/>
            <person name="Sitrit Y."/>
            <person name="Splivallo R."/>
            <person name="Traeger S."/>
            <person name="Wang M."/>
            <person name="Zifcakova L."/>
            <person name="Wipf D."/>
            <person name="Zambonelli A."/>
            <person name="Paolocci F."/>
            <person name="Nowrousian M."/>
            <person name="Ottonello S."/>
            <person name="Baldrian P."/>
            <person name="Spatafora J.W."/>
            <person name="Henrissat B."/>
            <person name="Nagy L.G."/>
            <person name="Aury J.M."/>
            <person name="Wincker P."/>
            <person name="Grigoriev I.V."/>
            <person name="Bonfante P."/>
            <person name="Martin F.M."/>
        </authorList>
    </citation>
    <scope>NUCLEOTIDE SEQUENCE [LARGE SCALE GENOMIC DNA]</scope>
    <source>
        <strain evidence="2 3">RN42</strain>
    </source>
</reference>
<organism evidence="2 3">
    <name type="scientific">Ascobolus immersus RN42</name>
    <dbReference type="NCBI Taxonomy" id="1160509"/>
    <lineage>
        <taxon>Eukaryota</taxon>
        <taxon>Fungi</taxon>
        <taxon>Dikarya</taxon>
        <taxon>Ascomycota</taxon>
        <taxon>Pezizomycotina</taxon>
        <taxon>Pezizomycetes</taxon>
        <taxon>Pezizales</taxon>
        <taxon>Ascobolaceae</taxon>
        <taxon>Ascobolus</taxon>
    </lineage>
</organism>
<keyword evidence="3" id="KW-1185">Reference proteome</keyword>
<feature type="region of interest" description="Disordered" evidence="1">
    <location>
        <begin position="97"/>
        <end position="118"/>
    </location>
</feature>
<feature type="region of interest" description="Disordered" evidence="1">
    <location>
        <begin position="37"/>
        <end position="73"/>
    </location>
</feature>
<dbReference type="AlphaFoldDB" id="A0A3N4HKD5"/>
<feature type="compositionally biased region" description="Basic and acidic residues" evidence="1">
    <location>
        <begin position="46"/>
        <end position="65"/>
    </location>
</feature>
<dbReference type="Proteomes" id="UP000275078">
    <property type="component" value="Unassembled WGS sequence"/>
</dbReference>
<protein>
    <submittedName>
        <fullName evidence="2">Uncharacterized protein</fullName>
    </submittedName>
</protein>
<proteinExistence type="predicted"/>